<dbReference type="InterPro" id="IPR041854">
    <property type="entry name" value="BFD-like_2Fe2S-bd_dom_sf"/>
</dbReference>
<dbReference type="PATRIC" id="fig|1121877.4.peg.2379"/>
<dbReference type="SUPFAM" id="SSF54373">
    <property type="entry name" value="FAD-linked reductases, C-terminal domain"/>
    <property type="match status" value="1"/>
</dbReference>
<comment type="caution">
    <text evidence="7">The sequence shown here is derived from an EMBL/GenBank/DDBJ whole genome shotgun (WGS) entry which is preliminary data.</text>
</comment>
<protein>
    <submittedName>
        <fullName evidence="7">Anaerobic glycerol-3-phosphate dehydrogenase subunit A</fullName>
        <ecNumber evidence="7">1.1.5.3</ecNumber>
    </submittedName>
</protein>
<keyword evidence="5 7" id="KW-0560">Oxidoreductase</keyword>
<dbReference type="OrthoDB" id="9766796at2"/>
<dbReference type="InterPro" id="IPR000447">
    <property type="entry name" value="G3P_DH_FAD-dep"/>
</dbReference>
<evidence type="ECO:0000259" key="6">
    <source>
        <dbReference type="Pfam" id="PF01266"/>
    </source>
</evidence>
<evidence type="ECO:0000313" key="7">
    <source>
        <dbReference type="EMBL" id="KJE76154.1"/>
    </source>
</evidence>
<dbReference type="eggNOG" id="COG0578">
    <property type="taxonomic scope" value="Bacteria"/>
</dbReference>
<sequence length="488" mass="53087">MRVVVIGAGATGLGVAWDLTLRGIDVTVVEARELGAGTSGRFHGLLHSGGRYLVTDPSAAKECYSENMLLRRIACDAVVATGGYFVKKFGDDSTFESRWLSQAEELGVPTHPVKVAELVDELPMLTRDVQRAHWVPDGVLEGFTMLSMLVQAIESRGSRLFDHTKAIRLRLDGDRVSGVEVEGVGGYRVLECDAVVNTAGPWAGIVARDWGLDIKVQPSYGLMLIFANRRMNKVVNRLKPPGDGDIFVPHREVVILGTTDVAQGLPDAPEPRRAEAIRLMELGAELVPDLGSWRVLRGFTGVRPLYEPSGVTGDSRTVSRDFAVLDHGETDGLNGAFSVLGGKWTTFRLMGEALGERLAKALNVDSPSLSREVAIERRHVRSVPSAPKARGALLCECEQVYEADLDESTATSQMQRRFDTWFAMGPCQGTFCAHRVLGRERAVGFADELSSLRREREHGLNAVGWGASARLIALEQSIAAQSLGEDAR</sequence>
<dbReference type="SUPFAM" id="SSF51905">
    <property type="entry name" value="FAD/NAD(P)-binding domain"/>
    <property type="match status" value="1"/>
</dbReference>
<evidence type="ECO:0000256" key="5">
    <source>
        <dbReference type="ARBA" id="ARBA00023002"/>
    </source>
</evidence>
<accession>A0A0D8FT75</accession>
<evidence type="ECO:0000256" key="1">
    <source>
        <dbReference type="ARBA" id="ARBA00001974"/>
    </source>
</evidence>
<dbReference type="Gene3D" id="3.50.50.60">
    <property type="entry name" value="FAD/NAD(P)-binding domain"/>
    <property type="match status" value="2"/>
</dbReference>
<proteinExistence type="inferred from homology"/>
<gene>
    <name evidence="7" type="primary">glpA</name>
    <name evidence="7" type="ORF">FEAC_21400</name>
</gene>
<reference evidence="7 8" key="1">
    <citation type="submission" date="2015-01" db="EMBL/GenBank/DDBJ databases">
        <title>Draft genome of the acidophilic iron oxidizer Ferrimicrobium acidiphilum strain T23.</title>
        <authorList>
            <person name="Poehlein A."/>
            <person name="Eisen S."/>
            <person name="Schloemann M."/>
            <person name="Johnson B.D."/>
            <person name="Daniel R."/>
            <person name="Muehling M."/>
        </authorList>
    </citation>
    <scope>NUCLEOTIDE SEQUENCE [LARGE SCALE GENOMIC DNA]</scope>
    <source>
        <strain evidence="7 8">T23</strain>
    </source>
</reference>
<evidence type="ECO:0000313" key="8">
    <source>
        <dbReference type="Proteomes" id="UP000032336"/>
    </source>
</evidence>
<dbReference type="InterPro" id="IPR006076">
    <property type="entry name" value="FAD-dep_OxRdtase"/>
</dbReference>
<dbReference type="GO" id="GO:0004368">
    <property type="term" value="F:glycerol-3-phosphate dehydrogenase (quinone) activity"/>
    <property type="evidence" value="ECO:0007669"/>
    <property type="project" value="UniProtKB-EC"/>
</dbReference>
<evidence type="ECO:0000256" key="3">
    <source>
        <dbReference type="ARBA" id="ARBA00022630"/>
    </source>
</evidence>
<feature type="domain" description="FAD dependent oxidoreductase" evidence="6">
    <location>
        <begin position="2"/>
        <end position="324"/>
    </location>
</feature>
<dbReference type="InterPro" id="IPR036188">
    <property type="entry name" value="FAD/NAD-bd_sf"/>
</dbReference>
<keyword evidence="8" id="KW-1185">Reference proteome</keyword>
<dbReference type="EMBL" id="JXUW01000021">
    <property type="protein sequence ID" value="KJE76154.1"/>
    <property type="molecule type" value="Genomic_DNA"/>
</dbReference>
<dbReference type="PRINTS" id="PR01001">
    <property type="entry name" value="FADG3PDH"/>
</dbReference>
<dbReference type="PANTHER" id="PTHR11985">
    <property type="entry name" value="GLYCEROL-3-PHOSPHATE DEHYDROGENASE"/>
    <property type="match status" value="1"/>
</dbReference>
<dbReference type="Gene3D" id="3.30.9.10">
    <property type="entry name" value="D-Amino Acid Oxidase, subunit A, domain 2"/>
    <property type="match status" value="1"/>
</dbReference>
<keyword evidence="4" id="KW-0274">FAD</keyword>
<dbReference type="Pfam" id="PF01266">
    <property type="entry name" value="DAO"/>
    <property type="match status" value="1"/>
</dbReference>
<dbReference type="AlphaFoldDB" id="A0A0D8FT75"/>
<keyword evidence="3" id="KW-0285">Flavoprotein</keyword>
<dbReference type="Gene3D" id="1.10.10.1100">
    <property type="entry name" value="BFD-like [2Fe-2S]-binding domain"/>
    <property type="match status" value="1"/>
</dbReference>
<dbReference type="GO" id="GO:0006072">
    <property type="term" value="P:glycerol-3-phosphate metabolic process"/>
    <property type="evidence" value="ECO:0007669"/>
    <property type="project" value="InterPro"/>
</dbReference>
<dbReference type="PANTHER" id="PTHR11985:SF15">
    <property type="entry name" value="GLYCEROL-3-PHOSPHATE DEHYDROGENASE, MITOCHONDRIAL"/>
    <property type="match status" value="1"/>
</dbReference>
<name>A0A0D8FT75_9ACTN</name>
<dbReference type="EC" id="1.1.5.3" evidence="7"/>
<evidence type="ECO:0000256" key="4">
    <source>
        <dbReference type="ARBA" id="ARBA00022827"/>
    </source>
</evidence>
<comment type="cofactor">
    <cofactor evidence="1">
        <name>FAD</name>
        <dbReference type="ChEBI" id="CHEBI:57692"/>
    </cofactor>
</comment>
<comment type="similarity">
    <text evidence="2">Belongs to the FAD-dependent glycerol-3-phosphate dehydrogenase family.</text>
</comment>
<dbReference type="STRING" id="1121877.FEAC_21400"/>
<evidence type="ECO:0000256" key="2">
    <source>
        <dbReference type="ARBA" id="ARBA00007330"/>
    </source>
</evidence>
<dbReference type="RefSeq" id="WP_035391980.1">
    <property type="nucleotide sequence ID" value="NZ_JQKF01000068.1"/>
</dbReference>
<dbReference type="Proteomes" id="UP000032336">
    <property type="component" value="Unassembled WGS sequence"/>
</dbReference>
<dbReference type="GeneID" id="78373212"/>
<organism evidence="7 8">
    <name type="scientific">Ferrimicrobium acidiphilum DSM 19497</name>
    <dbReference type="NCBI Taxonomy" id="1121877"/>
    <lineage>
        <taxon>Bacteria</taxon>
        <taxon>Bacillati</taxon>
        <taxon>Actinomycetota</taxon>
        <taxon>Acidimicrobiia</taxon>
        <taxon>Acidimicrobiales</taxon>
        <taxon>Acidimicrobiaceae</taxon>
        <taxon>Ferrimicrobium</taxon>
    </lineage>
</organism>